<evidence type="ECO:0000259" key="3">
    <source>
        <dbReference type="PROSITE" id="PS51746"/>
    </source>
</evidence>
<dbReference type="InterPro" id="IPR001932">
    <property type="entry name" value="PPM-type_phosphatase-like_dom"/>
</dbReference>
<feature type="transmembrane region" description="Helical" evidence="2">
    <location>
        <begin position="161"/>
        <end position="186"/>
    </location>
</feature>
<evidence type="ECO:0000256" key="1">
    <source>
        <dbReference type="SAM" id="MobiDB-lite"/>
    </source>
</evidence>
<dbReference type="PANTHER" id="PTHR13832:SF792">
    <property type="entry name" value="GM14286P"/>
    <property type="match status" value="1"/>
</dbReference>
<dbReference type="Gene3D" id="3.60.40.10">
    <property type="entry name" value="PPM-type phosphatase domain"/>
    <property type="match status" value="1"/>
</dbReference>
<dbReference type="Proteomes" id="UP000053890">
    <property type="component" value="Unassembled WGS sequence"/>
</dbReference>
<dbReference type="PROSITE" id="PS51746">
    <property type="entry name" value="PPM_2"/>
    <property type="match status" value="1"/>
</dbReference>
<keyword evidence="2" id="KW-0812">Transmembrane</keyword>
<dbReference type="InterPro" id="IPR036457">
    <property type="entry name" value="PPM-type-like_dom_sf"/>
</dbReference>
<dbReference type="OrthoDB" id="420076at2759"/>
<dbReference type="GO" id="GO:0004741">
    <property type="term" value="F:[pyruvate dehydrogenase (acetyl-transferring)]-phosphatase activity"/>
    <property type="evidence" value="ECO:0007669"/>
    <property type="project" value="TreeGrafter"/>
</dbReference>
<dbReference type="Pfam" id="PF00481">
    <property type="entry name" value="PP2C"/>
    <property type="match status" value="1"/>
</dbReference>
<dbReference type="EMBL" id="KQ474075">
    <property type="protein sequence ID" value="KPV77061.1"/>
    <property type="molecule type" value="Genomic_DNA"/>
</dbReference>
<accession>A0A194SCE2</accession>
<dbReference type="AlphaFoldDB" id="A0A194SCE2"/>
<dbReference type="RefSeq" id="XP_018273110.1">
    <property type="nucleotide sequence ID" value="XM_018416129.1"/>
</dbReference>
<evidence type="ECO:0000313" key="5">
    <source>
        <dbReference type="Proteomes" id="UP000053890"/>
    </source>
</evidence>
<feature type="region of interest" description="Disordered" evidence="1">
    <location>
        <begin position="193"/>
        <end position="320"/>
    </location>
</feature>
<keyword evidence="2" id="KW-1133">Transmembrane helix</keyword>
<dbReference type="OMA" id="PPRNYHT"/>
<feature type="compositionally biased region" description="Basic and acidic residues" evidence="1">
    <location>
        <begin position="708"/>
        <end position="719"/>
    </location>
</feature>
<keyword evidence="2" id="KW-0472">Membrane</keyword>
<protein>
    <recommendedName>
        <fullName evidence="3">PPM-type phosphatase domain-containing protein</fullName>
    </recommendedName>
</protein>
<reference evidence="4 5" key="1">
    <citation type="journal article" date="2015" name="Front. Microbiol.">
        <title>Genome sequence of the plant growth promoting endophytic yeast Rhodotorula graminis WP1.</title>
        <authorList>
            <person name="Firrincieli A."/>
            <person name="Otillar R."/>
            <person name="Salamov A."/>
            <person name="Schmutz J."/>
            <person name="Khan Z."/>
            <person name="Redman R.S."/>
            <person name="Fleck N.D."/>
            <person name="Lindquist E."/>
            <person name="Grigoriev I.V."/>
            <person name="Doty S.L."/>
        </authorList>
    </citation>
    <scope>NUCLEOTIDE SEQUENCE [LARGE SCALE GENOMIC DNA]</scope>
    <source>
        <strain evidence="4 5">WP1</strain>
    </source>
</reference>
<gene>
    <name evidence="4" type="ORF">RHOBADRAFT_52022</name>
</gene>
<evidence type="ECO:0000313" key="4">
    <source>
        <dbReference type="EMBL" id="KPV77061.1"/>
    </source>
</evidence>
<dbReference type="SUPFAM" id="SSF81606">
    <property type="entry name" value="PP2C-like"/>
    <property type="match status" value="1"/>
</dbReference>
<dbReference type="STRING" id="578459.A0A194SCE2"/>
<dbReference type="PANTHER" id="PTHR13832">
    <property type="entry name" value="PROTEIN PHOSPHATASE 2C"/>
    <property type="match status" value="1"/>
</dbReference>
<feature type="transmembrane region" description="Helical" evidence="2">
    <location>
        <begin position="412"/>
        <end position="431"/>
    </location>
</feature>
<feature type="domain" description="PPM-type phosphatase" evidence="3">
    <location>
        <begin position="496"/>
        <end position="957"/>
    </location>
</feature>
<dbReference type="CDD" id="cd00143">
    <property type="entry name" value="PP2Cc"/>
    <property type="match status" value="1"/>
</dbReference>
<organism evidence="4 5">
    <name type="scientific">Rhodotorula graminis (strain WP1)</name>
    <dbReference type="NCBI Taxonomy" id="578459"/>
    <lineage>
        <taxon>Eukaryota</taxon>
        <taxon>Fungi</taxon>
        <taxon>Dikarya</taxon>
        <taxon>Basidiomycota</taxon>
        <taxon>Pucciniomycotina</taxon>
        <taxon>Microbotryomycetes</taxon>
        <taxon>Sporidiobolales</taxon>
        <taxon>Sporidiobolaceae</taxon>
        <taxon>Rhodotorula</taxon>
    </lineage>
</organism>
<feature type="compositionally biased region" description="Low complexity" evidence="1">
    <location>
        <begin position="345"/>
        <end position="356"/>
    </location>
</feature>
<feature type="region of interest" description="Disordered" evidence="1">
    <location>
        <begin position="708"/>
        <end position="727"/>
    </location>
</feature>
<name>A0A194SCE2_RHOGW</name>
<evidence type="ECO:0000256" key="2">
    <source>
        <dbReference type="SAM" id="Phobius"/>
    </source>
</evidence>
<feature type="compositionally biased region" description="Low complexity" evidence="1">
    <location>
        <begin position="270"/>
        <end position="285"/>
    </location>
</feature>
<keyword evidence="5" id="KW-1185">Reference proteome</keyword>
<proteinExistence type="predicted"/>
<dbReference type="InterPro" id="IPR015655">
    <property type="entry name" value="PP2C"/>
</dbReference>
<dbReference type="GO" id="GO:0005739">
    <property type="term" value="C:mitochondrion"/>
    <property type="evidence" value="ECO:0007669"/>
    <property type="project" value="TreeGrafter"/>
</dbReference>
<sequence>MSLDIKLSTPTQCANQTLTWSGPPVRKGIGMWVQGTNYFAEILTDSFTDTLGTVSWVCDVPAGAWIAFEVFDVANATSWAASQFYQVQPGTTDECLRTNEGQKAVESMAALASSLSSASPQLFTYPPTTTRTLVPATTQPLSSSTSLSPTDSPSSSSSLDVGALAGGIAGGVLGILALAAMLFLLVRRRARRRRQGRAGSSLAPDTEKATGAPPQHAPAGFFRTMSRSGNPVDAWRNRVQSGAPPSARTRAPSGATTTVGGALSPFKRSAAAGPAGQQQQQPQQQSLGPRAGVPEVGEAGDHEAHRRGGGGPLGDGYGALPLASASATRLLETHEGGGEALGMVRPPTRLTTPGGLTEFGGAGTAEGWRGRDEGDGQGRVPVTSLWRHPAPPAHRPPARPFATAPPPARRGVVDLALLGAAGAAITGFLLYRGSAKGNDDMPGPTEGERTSFTVPVIAQTGATGTKTLTLLSPAETNARLKENEASFAVSRRNNPLIRYDTNNLASNSPIEDDSCCVILERDQQSKVQGDLVFFGVFDGHSGWQTSRLLSSSLVSYVARELDLVFRGSDPYLSLVNPPSSSSSSSSKPSIWSLFSSSPPAPKPQLDKHDPIMQAAIKNAFSKMDHEIVSAPVRLLDKLQREGKLPTASTKGGAVMGIEQSEALSTLLPALSGSCALLAFLDAGRNRLHVAVTGDSRAVMGVWVPDPKREGGGGKWRVEPLSEDQTGRNPNEVARVQAEHPSNERDTVIARGRVLGSLEPTRAFGDARYKWPPGTQQKLAQAFHPGSVRGPPRNYHTPPYVTATPEVVTVDLSAGTSKARKAIGSFLPVSSPEEPPATRFVVLATDGLYDRLDNQEIVSLVGAHLCGVRGTQTRPSVLSHSVDPTAISGPHTSHVPRQEPTRGEGEVFTFEDTGNLATHLIRNALGGAKRDQVSVLLSIPAPLSRRYRDDITCTVILLGDAARDGEGGSGGVYRREEGFDIPLKAKL</sequence>
<feature type="region of interest" description="Disordered" evidence="1">
    <location>
        <begin position="336"/>
        <end position="360"/>
    </location>
</feature>
<dbReference type="GeneID" id="28976577"/>
<feature type="region of interest" description="Disordered" evidence="1">
    <location>
        <begin position="874"/>
        <end position="901"/>
    </location>
</feature>
<feature type="region of interest" description="Disordered" evidence="1">
    <location>
        <begin position="126"/>
        <end position="159"/>
    </location>
</feature>
<dbReference type="SMART" id="SM00332">
    <property type="entry name" value="PP2Cc"/>
    <property type="match status" value="1"/>
</dbReference>